<evidence type="ECO:0000313" key="2">
    <source>
        <dbReference type="EMBL" id="CAF1212909.1"/>
    </source>
</evidence>
<protein>
    <recommendedName>
        <fullName evidence="1">ADP ribosyltransferase domain-containing protein</fullName>
    </recommendedName>
</protein>
<dbReference type="PROSITE" id="PS51996">
    <property type="entry name" value="TR_MART"/>
    <property type="match status" value="1"/>
</dbReference>
<dbReference type="Proteomes" id="UP000663829">
    <property type="component" value="Unassembled WGS sequence"/>
</dbReference>
<evidence type="ECO:0000313" key="3">
    <source>
        <dbReference type="EMBL" id="CAF3976885.1"/>
    </source>
</evidence>
<feature type="domain" description="ADP ribosyltransferase" evidence="1">
    <location>
        <begin position="210"/>
        <end position="360"/>
    </location>
</feature>
<accession>A0A814XEA0</accession>
<gene>
    <name evidence="2" type="ORF">GPM918_LOCUS24303</name>
    <name evidence="3" type="ORF">SRO942_LOCUS24304</name>
</gene>
<dbReference type="OrthoDB" id="10186914at2759"/>
<reference evidence="2" key="1">
    <citation type="submission" date="2021-02" db="EMBL/GenBank/DDBJ databases">
        <authorList>
            <person name="Nowell W R."/>
        </authorList>
    </citation>
    <scope>NUCLEOTIDE SEQUENCE</scope>
</reference>
<dbReference type="EMBL" id="CAJNOQ010009010">
    <property type="protein sequence ID" value="CAF1212909.1"/>
    <property type="molecule type" value="Genomic_DNA"/>
</dbReference>
<dbReference type="Pfam" id="PF03496">
    <property type="entry name" value="ADPrib_exo_Tox"/>
    <property type="match status" value="1"/>
</dbReference>
<organism evidence="2 4">
    <name type="scientific">Didymodactylos carnosus</name>
    <dbReference type="NCBI Taxonomy" id="1234261"/>
    <lineage>
        <taxon>Eukaryota</taxon>
        <taxon>Metazoa</taxon>
        <taxon>Spiralia</taxon>
        <taxon>Gnathifera</taxon>
        <taxon>Rotifera</taxon>
        <taxon>Eurotatoria</taxon>
        <taxon>Bdelloidea</taxon>
        <taxon>Philodinida</taxon>
        <taxon>Philodinidae</taxon>
        <taxon>Didymodactylos</taxon>
    </lineage>
</organism>
<dbReference type="Proteomes" id="UP000681722">
    <property type="component" value="Unassembled WGS sequence"/>
</dbReference>
<dbReference type="SUPFAM" id="SSF56399">
    <property type="entry name" value="ADP-ribosylation"/>
    <property type="match status" value="1"/>
</dbReference>
<sequence length="362" mass="42223">MSHSKSKLQISTTGRFENQTSITNASPVLDRSQNIDTHTLIWLDKSYPTDRPTHMKLRTIIDYLLLYDDIDSCMKYINGSKEQIFLIVSSQFGQTVVSNIHNLRQLNSVFIKCVCNDTETLEKALVDSLKFYLKQERAMPDLFNHSGIDITTNDLRENDWLLELIYVLIRHEPPVDSRNTLIATLSNYYKGNAGQEAVIKKFSDEYSPEKAIWWYTRDTFIYRLLNKALRQMNVEGILPFHFFIRDLYNQLEQEHQKFQSNIKTPIKVYRGQIITRSELERLNDLSQMSDNNNYISLTSLISTTLDQSVALLFIESRKSNDECDLKSVLFEIDIDLRKKTRPFADIADCTQFPDEKEVLMMP</sequence>
<evidence type="ECO:0000259" key="1">
    <source>
        <dbReference type="Pfam" id="PF03496"/>
    </source>
</evidence>
<evidence type="ECO:0000313" key="4">
    <source>
        <dbReference type="Proteomes" id="UP000663829"/>
    </source>
</evidence>
<keyword evidence="4" id="KW-1185">Reference proteome</keyword>
<comment type="caution">
    <text evidence="2">The sequence shown here is derived from an EMBL/GenBank/DDBJ whole genome shotgun (WGS) entry which is preliminary data.</text>
</comment>
<dbReference type="AlphaFoldDB" id="A0A814XEA0"/>
<dbReference type="Gene3D" id="3.90.176.10">
    <property type="entry name" value="Toxin ADP-ribosyltransferase, Chain A, domain 1"/>
    <property type="match status" value="1"/>
</dbReference>
<name>A0A814XEA0_9BILA</name>
<proteinExistence type="predicted"/>
<dbReference type="InterPro" id="IPR003540">
    <property type="entry name" value="ADP-ribosyltransferase"/>
</dbReference>
<dbReference type="EMBL" id="CAJOBC010009012">
    <property type="protein sequence ID" value="CAF3976885.1"/>
    <property type="molecule type" value="Genomic_DNA"/>
</dbReference>